<dbReference type="AlphaFoldDB" id="A0A8T0U0E3"/>
<dbReference type="PANTHER" id="PTHR48420:SF1">
    <property type="entry name" value="NON-HAEM DIOXYGENASE N-TERMINAL DOMAIN-CONTAINING PROTEIN"/>
    <property type="match status" value="1"/>
</dbReference>
<proteinExistence type="predicted"/>
<protein>
    <recommendedName>
        <fullName evidence="3">Non-haem dioxygenase N-terminal domain-containing protein</fullName>
    </recommendedName>
</protein>
<evidence type="ECO:0000313" key="2">
    <source>
        <dbReference type="Proteomes" id="UP000823388"/>
    </source>
</evidence>
<keyword evidence="2" id="KW-1185">Reference proteome</keyword>
<organism evidence="1 2">
    <name type="scientific">Panicum virgatum</name>
    <name type="common">Blackwell switchgrass</name>
    <dbReference type="NCBI Taxonomy" id="38727"/>
    <lineage>
        <taxon>Eukaryota</taxon>
        <taxon>Viridiplantae</taxon>
        <taxon>Streptophyta</taxon>
        <taxon>Embryophyta</taxon>
        <taxon>Tracheophyta</taxon>
        <taxon>Spermatophyta</taxon>
        <taxon>Magnoliopsida</taxon>
        <taxon>Liliopsida</taxon>
        <taxon>Poales</taxon>
        <taxon>Poaceae</taxon>
        <taxon>PACMAD clade</taxon>
        <taxon>Panicoideae</taxon>
        <taxon>Panicodae</taxon>
        <taxon>Paniceae</taxon>
        <taxon>Panicinae</taxon>
        <taxon>Panicum</taxon>
        <taxon>Panicum sect. Hiantes</taxon>
    </lineage>
</organism>
<accession>A0A8T0U0E3</accession>
<sequence length="167" mass="18898">MEQRPASARVVTIPFADLEDRGKDLNGVIGDGFGRQGLGIVSIADVPGYPELRKRLLRLAPRVANLPEEVKKGLEDPNSRYNFGWSHGKQKFESGKFDTFKGSYFANPLFDVPTTDDVLLTRFPSYCRPNIWPNDDLPELQTGLLARKLCHLQHIVREEHYFSGDLL</sequence>
<gene>
    <name evidence="1" type="ORF">PVAP13_3NG182657</name>
</gene>
<comment type="caution">
    <text evidence="1">The sequence shown here is derived from an EMBL/GenBank/DDBJ whole genome shotgun (WGS) entry which is preliminary data.</text>
</comment>
<dbReference type="PANTHER" id="PTHR48420">
    <property type="entry name" value="NON-HAEM DIOXYGENASE N-TERMINAL DOMAIN-CONTAINING PROTEIN"/>
    <property type="match status" value="1"/>
</dbReference>
<name>A0A8T0U0E3_PANVG</name>
<dbReference type="InterPro" id="IPR027443">
    <property type="entry name" value="IPNS-like_sf"/>
</dbReference>
<evidence type="ECO:0008006" key="3">
    <source>
        <dbReference type="Google" id="ProtNLM"/>
    </source>
</evidence>
<dbReference type="Proteomes" id="UP000823388">
    <property type="component" value="Chromosome 3N"/>
</dbReference>
<reference evidence="1" key="1">
    <citation type="submission" date="2020-05" db="EMBL/GenBank/DDBJ databases">
        <title>WGS assembly of Panicum virgatum.</title>
        <authorList>
            <person name="Lovell J.T."/>
            <person name="Jenkins J."/>
            <person name="Shu S."/>
            <person name="Juenger T.E."/>
            <person name="Schmutz J."/>
        </authorList>
    </citation>
    <scope>NUCLEOTIDE SEQUENCE</scope>
    <source>
        <strain evidence="1">AP13</strain>
    </source>
</reference>
<evidence type="ECO:0000313" key="1">
    <source>
        <dbReference type="EMBL" id="KAG2617641.1"/>
    </source>
</evidence>
<dbReference type="Gene3D" id="2.60.120.330">
    <property type="entry name" value="B-lactam Antibiotic, Isopenicillin N Synthase, Chain"/>
    <property type="match status" value="1"/>
</dbReference>
<dbReference type="SUPFAM" id="SSF51197">
    <property type="entry name" value="Clavaminate synthase-like"/>
    <property type="match status" value="1"/>
</dbReference>
<dbReference type="EMBL" id="CM029042">
    <property type="protein sequence ID" value="KAG2617641.1"/>
    <property type="molecule type" value="Genomic_DNA"/>
</dbReference>